<reference evidence="3" key="1">
    <citation type="submission" date="2016-10" db="EMBL/GenBank/DDBJ databases">
        <authorList>
            <person name="Varghese N."/>
            <person name="Submissions S."/>
        </authorList>
    </citation>
    <scope>NUCLEOTIDE SEQUENCE [LARGE SCALE GENOMIC DNA]</scope>
    <source>
        <strain evidence="3">DSM 44526</strain>
    </source>
</reference>
<dbReference type="EMBL" id="FNCF01000002">
    <property type="protein sequence ID" value="SDG08233.1"/>
    <property type="molecule type" value="Genomic_DNA"/>
</dbReference>
<evidence type="ECO:0000313" key="2">
    <source>
        <dbReference type="EMBL" id="SDG08233.1"/>
    </source>
</evidence>
<sequence>MTPSRRRRWRRRAAAVVVAGGLLGPLAGTAPAQAAPWQGSATATAPVSTARWGSGLTLVAGAGSVAADRTSYSLSTTVATQAGYVDLANTGTVPATLSLDVAIGAVVGGAPATVCSVAWDTTADTCAGTTTTVTLTALVGRTAGSYTSPGLVAAGDAVHLRVKLGGVVSGVTVTATTVVPRPAADRTLG</sequence>
<keyword evidence="3" id="KW-1185">Reference proteome</keyword>
<evidence type="ECO:0000313" key="3">
    <source>
        <dbReference type="Proteomes" id="UP000198863"/>
    </source>
</evidence>
<protein>
    <submittedName>
        <fullName evidence="2">Uncharacterized protein</fullName>
    </submittedName>
</protein>
<dbReference type="AlphaFoldDB" id="A0A1G7RBX1"/>
<name>A0A1G7RBX1_9ACTN</name>
<organism evidence="2 3">
    <name type="scientific">Klenkia brasiliensis</name>
    <dbReference type="NCBI Taxonomy" id="333142"/>
    <lineage>
        <taxon>Bacteria</taxon>
        <taxon>Bacillati</taxon>
        <taxon>Actinomycetota</taxon>
        <taxon>Actinomycetes</taxon>
        <taxon>Geodermatophilales</taxon>
        <taxon>Geodermatophilaceae</taxon>
        <taxon>Klenkia</taxon>
    </lineage>
</organism>
<proteinExistence type="predicted"/>
<dbReference type="PROSITE" id="PS51318">
    <property type="entry name" value="TAT"/>
    <property type="match status" value="1"/>
</dbReference>
<dbReference type="OrthoDB" id="9882075at2"/>
<dbReference type="Proteomes" id="UP000198863">
    <property type="component" value="Unassembled WGS sequence"/>
</dbReference>
<accession>A0A1G7RBX1</accession>
<feature type="signal peptide" evidence="1">
    <location>
        <begin position="1"/>
        <end position="34"/>
    </location>
</feature>
<evidence type="ECO:0000256" key="1">
    <source>
        <dbReference type="SAM" id="SignalP"/>
    </source>
</evidence>
<keyword evidence="1" id="KW-0732">Signal</keyword>
<feature type="chain" id="PRO_5011603172" evidence="1">
    <location>
        <begin position="35"/>
        <end position="189"/>
    </location>
</feature>
<dbReference type="InterPro" id="IPR006311">
    <property type="entry name" value="TAT_signal"/>
</dbReference>
<gene>
    <name evidence="2" type="ORF">SAMN05660324_1842</name>
</gene>
<dbReference type="RefSeq" id="WP_131801434.1">
    <property type="nucleotide sequence ID" value="NZ_FNCF01000002.1"/>
</dbReference>